<dbReference type="Proteomes" id="UP000315750">
    <property type="component" value="Chromosome"/>
</dbReference>
<protein>
    <submittedName>
        <fullName evidence="2">Uncharacterized protein</fullName>
    </submittedName>
</protein>
<dbReference type="KEGG" id="amuc:Pan181_03230"/>
<reference evidence="2 3" key="1">
    <citation type="submission" date="2019-02" db="EMBL/GenBank/DDBJ databases">
        <title>Deep-cultivation of Planctomycetes and their phenomic and genomic characterization uncovers novel biology.</title>
        <authorList>
            <person name="Wiegand S."/>
            <person name="Jogler M."/>
            <person name="Boedeker C."/>
            <person name="Pinto D."/>
            <person name="Vollmers J."/>
            <person name="Rivas-Marin E."/>
            <person name="Kohn T."/>
            <person name="Peeters S.H."/>
            <person name="Heuer A."/>
            <person name="Rast P."/>
            <person name="Oberbeckmann S."/>
            <person name="Bunk B."/>
            <person name="Jeske O."/>
            <person name="Meyerdierks A."/>
            <person name="Storesund J.E."/>
            <person name="Kallscheuer N."/>
            <person name="Luecker S."/>
            <person name="Lage O.M."/>
            <person name="Pohl T."/>
            <person name="Merkel B.J."/>
            <person name="Hornburger P."/>
            <person name="Mueller R.-W."/>
            <person name="Bruemmer F."/>
            <person name="Labrenz M."/>
            <person name="Spormann A.M."/>
            <person name="Op den Camp H."/>
            <person name="Overmann J."/>
            <person name="Amann R."/>
            <person name="Jetten M.S.M."/>
            <person name="Mascher T."/>
            <person name="Medema M.H."/>
            <person name="Devos D.P."/>
            <person name="Kaster A.-K."/>
            <person name="Ovreas L."/>
            <person name="Rohde M."/>
            <person name="Galperin M.Y."/>
            <person name="Jogler C."/>
        </authorList>
    </citation>
    <scope>NUCLEOTIDE SEQUENCE [LARGE SCALE GENOMIC DNA]</scope>
    <source>
        <strain evidence="2 3">Pan181</strain>
    </source>
</reference>
<dbReference type="AlphaFoldDB" id="A0A518AHD6"/>
<sequence length="79" mass="8555">MRISSQKTVSIRRCMKWLTSGTLQVVMCALMLFVISGCSESGSEVQIPEKPTSLPDDSQLKSMQGGSGPAQPSNPKRQL</sequence>
<name>A0A518AHD6_9BACT</name>
<organism evidence="2 3">
    <name type="scientific">Aeoliella mucimassa</name>
    <dbReference type="NCBI Taxonomy" id="2527972"/>
    <lineage>
        <taxon>Bacteria</taxon>
        <taxon>Pseudomonadati</taxon>
        <taxon>Planctomycetota</taxon>
        <taxon>Planctomycetia</taxon>
        <taxon>Pirellulales</taxon>
        <taxon>Lacipirellulaceae</taxon>
        <taxon>Aeoliella</taxon>
    </lineage>
</organism>
<evidence type="ECO:0000256" key="1">
    <source>
        <dbReference type="SAM" id="MobiDB-lite"/>
    </source>
</evidence>
<keyword evidence="3" id="KW-1185">Reference proteome</keyword>
<dbReference type="EMBL" id="CP036278">
    <property type="protein sequence ID" value="QDU54143.1"/>
    <property type="molecule type" value="Genomic_DNA"/>
</dbReference>
<feature type="region of interest" description="Disordered" evidence="1">
    <location>
        <begin position="43"/>
        <end position="79"/>
    </location>
</feature>
<evidence type="ECO:0000313" key="3">
    <source>
        <dbReference type="Proteomes" id="UP000315750"/>
    </source>
</evidence>
<gene>
    <name evidence="2" type="ORF">Pan181_03230</name>
</gene>
<feature type="compositionally biased region" description="Polar residues" evidence="1">
    <location>
        <begin position="60"/>
        <end position="79"/>
    </location>
</feature>
<proteinExistence type="predicted"/>
<accession>A0A518AHD6</accession>
<evidence type="ECO:0000313" key="2">
    <source>
        <dbReference type="EMBL" id="QDU54143.1"/>
    </source>
</evidence>